<reference evidence="2" key="1">
    <citation type="journal article" date="2019" name="Int. J. Syst. Evol. Microbiol.">
        <title>The Global Catalogue of Microorganisms (GCM) 10K type strain sequencing project: providing services to taxonomists for standard genome sequencing and annotation.</title>
        <authorList>
            <consortium name="The Broad Institute Genomics Platform"/>
            <consortium name="The Broad Institute Genome Sequencing Center for Infectious Disease"/>
            <person name="Wu L."/>
            <person name="Ma J."/>
        </authorList>
    </citation>
    <scope>NUCLEOTIDE SEQUENCE [LARGE SCALE GENOMIC DNA]</scope>
    <source>
        <strain evidence="2">KCTC 42087</strain>
    </source>
</reference>
<accession>A0ABW0ZXQ6</accession>
<dbReference type="Proteomes" id="UP001596074">
    <property type="component" value="Unassembled WGS sequence"/>
</dbReference>
<name>A0ABW0ZXQ6_9ACTN</name>
<evidence type="ECO:0000313" key="1">
    <source>
        <dbReference type="EMBL" id="MFC5746228.1"/>
    </source>
</evidence>
<dbReference type="RefSeq" id="WP_378281845.1">
    <property type="nucleotide sequence ID" value="NZ_JBHSON010000012.1"/>
</dbReference>
<comment type="caution">
    <text evidence="1">The sequence shown here is derived from an EMBL/GenBank/DDBJ whole genome shotgun (WGS) entry which is preliminary data.</text>
</comment>
<sequence length="168" mass="18157">MHASQHAGRARAVARAGARGLVAAMAMTGARTVTAAAGPHQKSPPEAIVAEHAPEWFQRLPDRQREALTEIAHWFYGTGGGVVFGLLPERVRFHVLAGPAYGLVIWLGYELAIAPVLGTGPARHRRVTWRTAVAIDHVLYGVVVAGRLAPEPARRRPGSGSSRRTRRR</sequence>
<evidence type="ECO:0000313" key="2">
    <source>
        <dbReference type="Proteomes" id="UP001596074"/>
    </source>
</evidence>
<keyword evidence="2" id="KW-1185">Reference proteome</keyword>
<organism evidence="1 2">
    <name type="scientific">Actinomadura rugatobispora</name>
    <dbReference type="NCBI Taxonomy" id="1994"/>
    <lineage>
        <taxon>Bacteria</taxon>
        <taxon>Bacillati</taxon>
        <taxon>Actinomycetota</taxon>
        <taxon>Actinomycetes</taxon>
        <taxon>Streptosporangiales</taxon>
        <taxon>Thermomonosporaceae</taxon>
        <taxon>Actinomadura</taxon>
    </lineage>
</organism>
<gene>
    <name evidence="1" type="ORF">ACFPZN_11465</name>
</gene>
<proteinExistence type="predicted"/>
<protein>
    <recommendedName>
        <fullName evidence="3">DUF1440 domain-containing protein</fullName>
    </recommendedName>
</protein>
<evidence type="ECO:0008006" key="3">
    <source>
        <dbReference type="Google" id="ProtNLM"/>
    </source>
</evidence>
<dbReference type="EMBL" id="JBHSON010000012">
    <property type="protein sequence ID" value="MFC5746228.1"/>
    <property type="molecule type" value="Genomic_DNA"/>
</dbReference>